<dbReference type="InterPro" id="IPR013022">
    <property type="entry name" value="Xyl_isomerase-like_TIM-brl"/>
</dbReference>
<keyword evidence="1" id="KW-0119">Carbohydrate metabolism</keyword>
<dbReference type="KEGG" id="satk:SA2016_0535"/>
<evidence type="ECO:0000313" key="3">
    <source>
        <dbReference type="EMBL" id="AMM31229.1"/>
    </source>
</evidence>
<dbReference type="STRING" id="37927.SA2016_0535"/>
<dbReference type="AlphaFoldDB" id="A0A126ZVN3"/>
<proteinExistence type="predicted"/>
<dbReference type="InterPro" id="IPR050312">
    <property type="entry name" value="IolE/XylAMocC-like"/>
</dbReference>
<sequence>MTYSVQLYSVRDAIEADLPGTIARLAEIGYTQVEPYNFAARAEELAAAFAEHGITAPTAHAPLLSADQDEIFAAAKRLGIGTVIDPYLPAEHWQDEATIRDTAARLNAAAKKGAEHGIRVGYHNHDWEISSTIGGTTALEFFAGLLDPGLVLEVDTYWAAVGGADPAALLARLGDRVVAIHLKDGPVDHDKKAQLPAGQGKVDIWGVIAAAKDLEVGVVEFDDYAGDIFEGVAASLRYLEAGAPSSAEATSGAAK</sequence>
<dbReference type="SUPFAM" id="SSF51658">
    <property type="entry name" value="Xylose isomerase-like"/>
    <property type="match status" value="1"/>
</dbReference>
<reference evidence="3 4" key="1">
    <citation type="submission" date="2016-02" db="EMBL/GenBank/DDBJ databases">
        <title>Complete genome of Sinomonas atrocyanea KCTC 3377.</title>
        <authorList>
            <person name="Kim K.M."/>
        </authorList>
    </citation>
    <scope>NUCLEOTIDE SEQUENCE [LARGE SCALE GENOMIC DNA]</scope>
    <source>
        <strain evidence="3 4">KCTC 3377</strain>
    </source>
</reference>
<dbReference type="GO" id="GO:0016853">
    <property type="term" value="F:isomerase activity"/>
    <property type="evidence" value="ECO:0007669"/>
    <property type="project" value="UniProtKB-KW"/>
</dbReference>
<dbReference type="PANTHER" id="PTHR12110:SF41">
    <property type="entry name" value="INOSOSE DEHYDRATASE"/>
    <property type="match status" value="1"/>
</dbReference>
<dbReference type="PANTHER" id="PTHR12110">
    <property type="entry name" value="HYDROXYPYRUVATE ISOMERASE"/>
    <property type="match status" value="1"/>
</dbReference>
<dbReference type="Pfam" id="PF01261">
    <property type="entry name" value="AP_endonuc_2"/>
    <property type="match status" value="1"/>
</dbReference>
<name>A0A126ZVN3_9MICC</name>
<dbReference type="InterPro" id="IPR036237">
    <property type="entry name" value="Xyl_isomerase-like_sf"/>
</dbReference>
<evidence type="ECO:0000256" key="1">
    <source>
        <dbReference type="ARBA" id="ARBA00023277"/>
    </source>
</evidence>
<dbReference type="OrthoDB" id="5182842at2"/>
<protein>
    <submittedName>
        <fullName evidence="3">Xylose isomerase</fullName>
    </submittedName>
</protein>
<dbReference type="PATRIC" id="fig|37927.3.peg.552"/>
<feature type="domain" description="Xylose isomerase-like TIM barrel" evidence="2">
    <location>
        <begin position="23"/>
        <end position="218"/>
    </location>
</feature>
<keyword evidence="4" id="KW-1185">Reference proteome</keyword>
<gene>
    <name evidence="3" type="ORF">SA2016_0535</name>
</gene>
<dbReference type="Proteomes" id="UP000070134">
    <property type="component" value="Chromosome"/>
</dbReference>
<dbReference type="EMBL" id="CP014518">
    <property type="protein sequence ID" value="AMM31229.1"/>
    <property type="molecule type" value="Genomic_DNA"/>
</dbReference>
<accession>A0A126ZVN3</accession>
<dbReference type="Gene3D" id="3.20.20.150">
    <property type="entry name" value="Divalent-metal-dependent TIM barrel enzymes"/>
    <property type="match status" value="1"/>
</dbReference>
<dbReference type="RefSeq" id="WP_066494970.1">
    <property type="nucleotide sequence ID" value="NZ_BJMO01000070.1"/>
</dbReference>
<organism evidence="3 4">
    <name type="scientific">Sinomonas atrocyanea</name>
    <dbReference type="NCBI Taxonomy" id="37927"/>
    <lineage>
        <taxon>Bacteria</taxon>
        <taxon>Bacillati</taxon>
        <taxon>Actinomycetota</taxon>
        <taxon>Actinomycetes</taxon>
        <taxon>Micrococcales</taxon>
        <taxon>Micrococcaceae</taxon>
        <taxon>Sinomonas</taxon>
    </lineage>
</organism>
<evidence type="ECO:0000259" key="2">
    <source>
        <dbReference type="Pfam" id="PF01261"/>
    </source>
</evidence>
<keyword evidence="3" id="KW-0413">Isomerase</keyword>
<evidence type="ECO:0000313" key="4">
    <source>
        <dbReference type="Proteomes" id="UP000070134"/>
    </source>
</evidence>